<accession>A0ACD4VMZ3</accession>
<organism evidence="1 2">
    <name type="scientific">Brevundimonas nasdae</name>
    <dbReference type="NCBI Taxonomy" id="172043"/>
    <lineage>
        <taxon>Bacteria</taxon>
        <taxon>Pseudomonadati</taxon>
        <taxon>Pseudomonadota</taxon>
        <taxon>Alphaproteobacteria</taxon>
        <taxon>Caulobacterales</taxon>
        <taxon>Caulobacteraceae</taxon>
        <taxon>Brevundimonas</taxon>
    </lineage>
</organism>
<evidence type="ECO:0000313" key="2">
    <source>
        <dbReference type="Proteomes" id="UP001302493"/>
    </source>
</evidence>
<evidence type="ECO:0000313" key="1">
    <source>
        <dbReference type="EMBL" id="WOB78639.1"/>
    </source>
</evidence>
<dbReference type="Proteomes" id="UP001302493">
    <property type="component" value="Chromosome"/>
</dbReference>
<keyword evidence="1" id="KW-0378">Hydrolase</keyword>
<dbReference type="EMBL" id="CP119180">
    <property type="protein sequence ID" value="WOB78639.1"/>
    <property type="molecule type" value="Genomic_DNA"/>
</dbReference>
<proteinExistence type="predicted"/>
<name>A0ACD4VMZ3_9CAUL</name>
<protein>
    <submittedName>
        <fullName evidence="1">Alpha/beta hydrolase</fullName>
    </submittedName>
</protein>
<reference evidence="1" key="1">
    <citation type="submission" date="2023-03" db="EMBL/GenBank/DDBJ databases">
        <title>Genome sequence of Brevundimonas nasdae SJTX8.</title>
        <authorList>
            <person name="Liang R."/>
        </authorList>
    </citation>
    <scope>NUCLEOTIDE SEQUENCE</scope>
    <source>
        <strain evidence="1">X8</strain>
    </source>
</reference>
<gene>
    <name evidence="1" type="ORF">PZA08_00345</name>
</gene>
<sequence>MTIASILNRTVGAAAAAAAAALLCAAPAALSQDGHGAHADTGHAHGHSHADFQSDRIHVRVDGDMDGRDIILIPGLSSSPEVWQGTVDHLTAQDGGGWRIHRIHVQGFAGAPAEGNAQGATPSPVAAPVAEEIARYIREKGLTKPVVVGHSMGGTIGMMLAARHPDAVGKLMVVDMVPFMGAMFAAPGASAESVTPVADQIWAAQANSPREAYVAQATASINGMINTESRRAEALEDMRESDQKVSAAAFRELITTDLRPELSKITAPTEVLYVKFNDPRMTPQITDSIYRMSFANLKDAQLKRIDDSAHFIMFDQPQAFYADLDAFLAK</sequence>
<keyword evidence="2" id="KW-1185">Reference proteome</keyword>